<reference evidence="1 2" key="1">
    <citation type="submission" date="2022-11" db="EMBL/GenBank/DDBJ databases">
        <title>Mucor velutinosus strain NIH1002 WGS.</title>
        <authorList>
            <person name="Subramanian P."/>
            <person name="Mullikin J.C."/>
            <person name="Segre J.A."/>
            <person name="Zelazny A.M."/>
        </authorList>
    </citation>
    <scope>NUCLEOTIDE SEQUENCE [LARGE SCALE GENOMIC DNA]</scope>
    <source>
        <strain evidence="1 2">NIH1002</strain>
    </source>
</reference>
<organism evidence="1 2">
    <name type="scientific">Mucor velutinosus</name>
    <dbReference type="NCBI Taxonomy" id="708070"/>
    <lineage>
        <taxon>Eukaryota</taxon>
        <taxon>Fungi</taxon>
        <taxon>Fungi incertae sedis</taxon>
        <taxon>Mucoromycota</taxon>
        <taxon>Mucoromycotina</taxon>
        <taxon>Mucoromycetes</taxon>
        <taxon>Mucorales</taxon>
        <taxon>Mucorineae</taxon>
        <taxon>Mucoraceae</taxon>
        <taxon>Mucor</taxon>
    </lineage>
</organism>
<sequence>MMVDELSLMSDRVRRMMDEEASATLKKSDKLYSGPLTSNTTIYPGSTAYLNLLSGRGNFQEKNDKMTHAEVASRAAAFLFDVPSLKLDTSSRRGFKNFLDSTPIFRKRTVDSSDDGYLKEAGCFESSSWKTPDAFNVVSSREATNDTTSESSSNQHPHILRTTSNVKIYFQ</sequence>
<accession>A0AAN7I194</accession>
<gene>
    <name evidence="1" type="ORF">ATC70_000647</name>
</gene>
<evidence type="ECO:0000313" key="1">
    <source>
        <dbReference type="EMBL" id="KAK4517313.1"/>
    </source>
</evidence>
<protein>
    <submittedName>
        <fullName evidence="1">Uncharacterized protein</fullName>
    </submittedName>
</protein>
<dbReference type="EMBL" id="JASEJX010000013">
    <property type="protein sequence ID" value="KAK4517313.1"/>
    <property type="molecule type" value="Genomic_DNA"/>
</dbReference>
<evidence type="ECO:0000313" key="2">
    <source>
        <dbReference type="Proteomes" id="UP001304243"/>
    </source>
</evidence>
<name>A0AAN7I194_9FUNG</name>
<proteinExistence type="predicted"/>
<keyword evidence="2" id="KW-1185">Reference proteome</keyword>
<dbReference type="RefSeq" id="XP_064683979.1">
    <property type="nucleotide sequence ID" value="XM_064820059.1"/>
</dbReference>
<dbReference type="GeneID" id="89944349"/>
<dbReference type="AlphaFoldDB" id="A0AAN7I194"/>
<comment type="caution">
    <text evidence="1">The sequence shown here is derived from an EMBL/GenBank/DDBJ whole genome shotgun (WGS) entry which is preliminary data.</text>
</comment>
<dbReference type="Proteomes" id="UP001304243">
    <property type="component" value="Unassembled WGS sequence"/>
</dbReference>